<feature type="region of interest" description="Disordered" evidence="1">
    <location>
        <begin position="853"/>
        <end position="930"/>
    </location>
</feature>
<feature type="compositionally biased region" description="Polar residues" evidence="1">
    <location>
        <begin position="545"/>
        <end position="574"/>
    </location>
</feature>
<sequence>MDKIVRWLSLYIRLSADWRYSGFSFVLQQGKDYSVGRDDSSEIKFESKQVRPKEGTLVVGDWNALQPNKAPVLKWKNEPKKSGAYGVIRTLTPTDTADVGSFDREDYVVDEIADSQGCFLEKESVCGIKISEGLWFTAEWREFSIQYDKMKDESAEVRQLLTQYCIAWTQTFDTSSRPTLVLSALYRSNVECNYAVCFGIRILTPSYLHAFISRLKACWKKMADSQDSFALPDRDAEAFQPEFDNALPTSRKDPQVWLPDEKRETLFKGWKFLGLRARTPPAEKRYLLAMGADYQDMDIVTKPLANAQDFADRISSWLSHVDGNGGRELAGVVWFAPVKQKYEEKGINYASVVIATCQRLGVYHTHGGILWGSVNKGGVMDYLFAVASNLPRNTNPHKDDRIPSSVASTQATIPAVPGHALSSQAAPGPATSQMGMSARPDFIPSTFPDETENRLRRSPSPSSRPSRLQRRSRQATSPLPKEKTPEPGPSAPAKKPLRRRANRPVDFTQIPDSPPQSHENTEDENSQLSQPLFSQHSMVPDSMPALSQMTGIPTTQRTQTQSMVPDSFPPSQSIAPGKSSKLKRRAGGAQPSLIEEIADTSINLEQSFKDEEKADGIRQLYEQTKTGSFAPSLAKRPRHAQRGSAESDSVVMPGSVPMDIDDTVERSSRSSKRAASPSGAMPPPAQRRRAESPTEETEEIEAGPQAGQGSPVKLKSQQAKSQMPTTNKDKDEAFLQAIKKSAKARSTVDELDKEFNQLRIPKPNGTSAVVKANQWNASVPDYAIVNGFDEELKGNFIQIVRKDLFRKDQGVNKEVQRVDDGKPNFKKFKKKNIVRREPMQLALAAPTIQDAELGEPYWPTQSANRSRKGGRTQATQMDDDDVDMPLLPRARKRLLGTQVNQDEDEPPSTIRLKGRQKSSVPETQQSQLSTQMPIVTRKTRAQSVLSEAESVNSVATRSIRGGPIAKRGKNKKEAVVLEDSQEEEQDEDGVDWGLNASNSNSTRLRSGKESSTQARTINTGTKTLQGDEPPSISIRQRNVNTQSNSGMGTRGTQASQRRRLLPADDDDEVAFKGLGKKRRLL</sequence>
<organism evidence="2">
    <name type="scientific">Kwoniella pini CBS 10737</name>
    <dbReference type="NCBI Taxonomy" id="1296096"/>
    <lineage>
        <taxon>Eukaryota</taxon>
        <taxon>Fungi</taxon>
        <taxon>Dikarya</taxon>
        <taxon>Basidiomycota</taxon>
        <taxon>Agaricomycotina</taxon>
        <taxon>Tremellomycetes</taxon>
        <taxon>Tremellales</taxon>
        <taxon>Cryptococcaceae</taxon>
        <taxon>Kwoniella</taxon>
    </lineage>
</organism>
<feature type="compositionally biased region" description="Polar residues" evidence="1">
    <location>
        <begin position="917"/>
        <end position="930"/>
    </location>
</feature>
<feature type="region of interest" description="Disordered" evidence="1">
    <location>
        <begin position="419"/>
        <end position="592"/>
    </location>
</feature>
<dbReference type="AlphaFoldDB" id="A0A1B9IBQ0"/>
<feature type="region of interest" description="Disordered" evidence="1">
    <location>
        <begin position="961"/>
        <end position="1066"/>
    </location>
</feature>
<feature type="region of interest" description="Disordered" evidence="1">
    <location>
        <begin position="605"/>
        <end position="734"/>
    </location>
</feature>
<accession>A0A1B9IBQ0</accession>
<feature type="compositionally biased region" description="Acidic residues" evidence="1">
    <location>
        <begin position="979"/>
        <end position="990"/>
    </location>
</feature>
<gene>
    <name evidence="2" type="ORF">I206_00185</name>
</gene>
<dbReference type="EMBL" id="KI894007">
    <property type="protein sequence ID" value="OCF52884.1"/>
    <property type="molecule type" value="Genomic_DNA"/>
</dbReference>
<reference evidence="2" key="1">
    <citation type="submission" date="2013-07" db="EMBL/GenBank/DDBJ databases">
        <title>The Genome Sequence of Cryptococcus pinus CBS10737.</title>
        <authorList>
            <consortium name="The Broad Institute Genome Sequencing Platform"/>
            <person name="Cuomo C."/>
            <person name="Litvintseva A."/>
            <person name="Chen Y."/>
            <person name="Heitman J."/>
            <person name="Sun S."/>
            <person name="Springer D."/>
            <person name="Dromer F."/>
            <person name="Young S.K."/>
            <person name="Zeng Q."/>
            <person name="Gargeya S."/>
            <person name="Fitzgerald M."/>
            <person name="Abouelleil A."/>
            <person name="Alvarado L."/>
            <person name="Berlin A.M."/>
            <person name="Chapman S.B."/>
            <person name="Dewar J."/>
            <person name="Goldberg J."/>
            <person name="Griggs A."/>
            <person name="Gujja S."/>
            <person name="Hansen M."/>
            <person name="Howarth C."/>
            <person name="Imamovic A."/>
            <person name="Larimer J."/>
            <person name="McCowan C."/>
            <person name="Murphy C."/>
            <person name="Pearson M."/>
            <person name="Priest M."/>
            <person name="Roberts A."/>
            <person name="Saif S."/>
            <person name="Shea T."/>
            <person name="Sykes S."/>
            <person name="Wortman J."/>
            <person name="Nusbaum C."/>
            <person name="Birren B."/>
        </authorList>
    </citation>
    <scope>NUCLEOTIDE SEQUENCE [LARGE SCALE GENOMIC DNA]</scope>
    <source>
        <strain evidence="2">CBS 10737</strain>
    </source>
</reference>
<reference evidence="2" key="2">
    <citation type="submission" date="2016-07" db="EMBL/GenBank/DDBJ databases">
        <title>Evolution of pathogenesis and genome organization in the Tremellales.</title>
        <authorList>
            <person name="Cuomo C."/>
            <person name="Litvintseva A."/>
            <person name="Heitman J."/>
            <person name="Chen Y."/>
            <person name="Sun S."/>
            <person name="Springer D."/>
            <person name="Dromer F."/>
            <person name="Young S."/>
            <person name="Zeng Q."/>
            <person name="Chapman S."/>
            <person name="Gujja S."/>
            <person name="Saif S."/>
            <person name="Birren B."/>
        </authorList>
    </citation>
    <scope>NUCLEOTIDE SEQUENCE</scope>
    <source>
        <strain evidence="2">CBS 10737</strain>
    </source>
</reference>
<feature type="compositionally biased region" description="Basic and acidic residues" evidence="1">
    <location>
        <begin position="607"/>
        <end position="616"/>
    </location>
</feature>
<feature type="compositionally biased region" description="Polar residues" evidence="1">
    <location>
        <begin position="995"/>
        <end position="1024"/>
    </location>
</feature>
<feature type="compositionally biased region" description="Polar residues" evidence="1">
    <location>
        <begin position="421"/>
        <end position="435"/>
    </location>
</feature>
<feature type="compositionally biased region" description="Polar residues" evidence="1">
    <location>
        <begin position="715"/>
        <end position="726"/>
    </location>
</feature>
<name>A0A1B9IBQ0_9TREE</name>
<dbReference type="OrthoDB" id="552194at2759"/>
<proteinExistence type="predicted"/>
<protein>
    <submittedName>
        <fullName evidence="2">Uncharacterized protein</fullName>
    </submittedName>
</protein>
<feature type="compositionally biased region" description="Polar residues" evidence="1">
    <location>
        <begin position="1033"/>
        <end position="1055"/>
    </location>
</feature>
<evidence type="ECO:0000313" key="2">
    <source>
        <dbReference type="EMBL" id="OCF52884.1"/>
    </source>
</evidence>
<evidence type="ECO:0000256" key="1">
    <source>
        <dbReference type="SAM" id="MobiDB-lite"/>
    </source>
</evidence>
<feature type="compositionally biased region" description="Polar residues" evidence="1">
    <location>
        <begin position="526"/>
        <end position="537"/>
    </location>
</feature>